<sequence length="633" mass="72041">MSDQLKHECGIAMIRLLKPLEYYQEKYGSWRYGIQKLYLLMEKQHNRGQEGAGAVGLKLDMPPGNTYIHRERSCSDQPIKDVFDGVYSELAAAEAKNPEKFNDPAWAKANLPFAGELYLGHLRYGTFGRNSIDFVHPVMRENNWKSRNLVLAGNFNLTNVDELFNLLVGLGQCPKNYTDTVTILEKVGHYLDEENQMLFRQYKNDGLSNQEISPQIERNIDIKQVLSNASRDWDGGYAIAGLFGHGDSFAMRDPWGIRPAFYYHDDEIVVVASERPVIQTALNVKADTIKEIDPGNALIIRKNGDVAEVPVRVAQKRRSCSFERIYFSRGSDKDIYKERKKLGQLLTPAILESVGHDMKNTVFSFIPNTAETSFYGMMEGVRHHLTEQKKQQIHDLNGNWTEEKLQEIISVEPRVEKIAIKDAKMRTFISNDEGRDDLVGHVYDVTYGIVKNKEDNLVVIDDSIVRGTTLKQSILRILDRLHPKKIVIVSSAPQIRYPDCYGIDMTRMGEFIAFNAAIAMLKEQGLESIIDETYKKCKAQENLPKEEVVNYVKEIYKPFTAEAISDKIAVLLTPEVMDAEVKIVYQTIENLHIACPDNTGDWYFTGNYPTPGGNKVVNTSFINYCEGNDKRSY</sequence>
<dbReference type="InterPro" id="IPR017932">
    <property type="entry name" value="GATase_2_dom"/>
</dbReference>
<organism evidence="4 5">
    <name type="scientific">Labilibaculum antarcticum</name>
    <dbReference type="NCBI Taxonomy" id="1717717"/>
    <lineage>
        <taxon>Bacteria</taxon>
        <taxon>Pseudomonadati</taxon>
        <taxon>Bacteroidota</taxon>
        <taxon>Bacteroidia</taxon>
        <taxon>Marinilabiliales</taxon>
        <taxon>Marinifilaceae</taxon>
        <taxon>Labilibaculum</taxon>
    </lineage>
</organism>
<dbReference type="OrthoDB" id="9801213at2"/>
<dbReference type="InterPro" id="IPR029055">
    <property type="entry name" value="Ntn_hydrolases_N"/>
</dbReference>
<evidence type="ECO:0000313" key="4">
    <source>
        <dbReference type="EMBL" id="BAX80609.1"/>
    </source>
</evidence>
<dbReference type="PANTHER" id="PTHR11907">
    <property type="entry name" value="AMIDOPHOSPHORIBOSYLTRANSFERASE"/>
    <property type="match status" value="1"/>
</dbReference>
<dbReference type="Proteomes" id="UP000218267">
    <property type="component" value="Chromosome"/>
</dbReference>
<dbReference type="CDD" id="cd06223">
    <property type="entry name" value="PRTases_typeI"/>
    <property type="match status" value="1"/>
</dbReference>
<proteinExistence type="predicted"/>
<feature type="domain" description="Glutamine amidotransferase type-2" evidence="3">
    <location>
        <begin position="9"/>
        <end position="303"/>
    </location>
</feature>
<dbReference type="EMBL" id="AP018042">
    <property type="protein sequence ID" value="BAX80609.1"/>
    <property type="molecule type" value="Genomic_DNA"/>
</dbReference>
<dbReference type="SUPFAM" id="SSF53271">
    <property type="entry name" value="PRTase-like"/>
    <property type="match status" value="1"/>
</dbReference>
<reference evidence="4 5" key="1">
    <citation type="journal article" date="2018" name="Mar. Genomics">
        <title>Complete genome sequence of Marinifilaceae bacterium strain SPP2, isolated from the Antarctic marine sediment.</title>
        <authorList>
            <person name="Watanabe M."/>
            <person name="Kojima H."/>
            <person name="Fukui M."/>
        </authorList>
    </citation>
    <scope>NUCLEOTIDE SEQUENCE [LARGE SCALE GENOMIC DNA]</scope>
    <source>
        <strain evidence="4 5">SPP2</strain>
    </source>
</reference>
<protein>
    <submittedName>
        <fullName evidence="4">Amidophosphoribosyltransferase</fullName>
    </submittedName>
</protein>
<keyword evidence="1 4" id="KW-0808">Transferase</keyword>
<dbReference type="RefSeq" id="WP_096429452.1">
    <property type="nucleotide sequence ID" value="NZ_AP018042.1"/>
</dbReference>
<evidence type="ECO:0000256" key="2">
    <source>
        <dbReference type="ARBA" id="ARBA00022962"/>
    </source>
</evidence>
<evidence type="ECO:0000256" key="1">
    <source>
        <dbReference type="ARBA" id="ARBA00022679"/>
    </source>
</evidence>
<dbReference type="KEGG" id="mbas:ALGA_2277"/>
<dbReference type="InterPro" id="IPR000836">
    <property type="entry name" value="PRTase_dom"/>
</dbReference>
<dbReference type="PROSITE" id="PS51278">
    <property type="entry name" value="GATASE_TYPE_2"/>
    <property type="match status" value="1"/>
</dbReference>
<accession>A0A1Y1CJP3</accession>
<evidence type="ECO:0000313" key="5">
    <source>
        <dbReference type="Proteomes" id="UP000218267"/>
    </source>
</evidence>
<dbReference type="AlphaFoldDB" id="A0A1Y1CJP3"/>
<name>A0A1Y1CJP3_9BACT</name>
<gene>
    <name evidence="4" type="ORF">ALGA_2277</name>
</gene>
<dbReference type="Gene3D" id="3.60.20.10">
    <property type="entry name" value="Glutamine Phosphoribosylpyrophosphate, subunit 1, domain 1"/>
    <property type="match status" value="1"/>
</dbReference>
<dbReference type="GO" id="GO:0016757">
    <property type="term" value="F:glycosyltransferase activity"/>
    <property type="evidence" value="ECO:0007669"/>
    <property type="project" value="UniProtKB-KW"/>
</dbReference>
<evidence type="ECO:0000259" key="3">
    <source>
        <dbReference type="PROSITE" id="PS51278"/>
    </source>
</evidence>
<dbReference type="SUPFAM" id="SSF56235">
    <property type="entry name" value="N-terminal nucleophile aminohydrolases (Ntn hydrolases)"/>
    <property type="match status" value="1"/>
</dbReference>
<reference evidence="5" key="2">
    <citation type="journal article" date="2020" name="Antonie Van Leeuwenhoek">
        <title>Labilibaculum antarcticum sp. nov., a novel facultative anaerobic, psychrotorelant bacterium isolated from marine sediment of Antarctica.</title>
        <authorList>
            <person name="Watanabe M."/>
            <person name="Kojima H."/>
            <person name="Fukui M."/>
        </authorList>
    </citation>
    <scope>NUCLEOTIDE SEQUENCE [LARGE SCALE GENOMIC DNA]</scope>
    <source>
        <strain evidence="5">SPP2</strain>
    </source>
</reference>
<dbReference type="InterPro" id="IPR029057">
    <property type="entry name" value="PRTase-like"/>
</dbReference>
<keyword evidence="5" id="KW-1185">Reference proteome</keyword>
<keyword evidence="4" id="KW-0328">Glycosyltransferase</keyword>
<keyword evidence="2" id="KW-0315">Glutamine amidotransferase</keyword>